<gene>
    <name evidence="13" type="ORF">CHRIB12_LOCUS19001</name>
</gene>
<protein>
    <recommendedName>
        <fullName evidence="12">BED-type domain-containing protein</fullName>
    </recommendedName>
</protein>
<evidence type="ECO:0000256" key="8">
    <source>
        <dbReference type="ARBA" id="ARBA00023242"/>
    </source>
</evidence>
<comment type="caution">
    <text evidence="13">The sequence shown here is derived from an EMBL/GenBank/DDBJ whole genome shotgun (WGS) entry which is preliminary data.</text>
</comment>
<feature type="region of interest" description="Disordered" evidence="11">
    <location>
        <begin position="1"/>
        <end position="45"/>
    </location>
</feature>
<keyword evidence="6" id="KW-0238">DNA-binding</keyword>
<dbReference type="InterPro" id="IPR052035">
    <property type="entry name" value="ZnF_BED_domain_contain"/>
</dbReference>
<proteinExistence type="predicted"/>
<dbReference type="AlphaFoldDB" id="A0A915ZNM4"/>
<evidence type="ECO:0000256" key="11">
    <source>
        <dbReference type="SAM" id="MobiDB-lite"/>
    </source>
</evidence>
<evidence type="ECO:0000313" key="14">
    <source>
        <dbReference type="Proteomes" id="UP000684084"/>
    </source>
</evidence>
<evidence type="ECO:0000256" key="1">
    <source>
        <dbReference type="ARBA" id="ARBA00004123"/>
    </source>
</evidence>
<keyword evidence="4" id="KW-0862">Zinc</keyword>
<dbReference type="OrthoDB" id="2381924at2759"/>
<dbReference type="SMART" id="SM00614">
    <property type="entry name" value="ZnF_BED"/>
    <property type="match status" value="1"/>
</dbReference>
<evidence type="ECO:0000256" key="10">
    <source>
        <dbReference type="SAM" id="Coils"/>
    </source>
</evidence>
<feature type="coiled-coil region" evidence="10">
    <location>
        <begin position="236"/>
        <end position="285"/>
    </location>
</feature>
<evidence type="ECO:0000256" key="4">
    <source>
        <dbReference type="ARBA" id="ARBA00022833"/>
    </source>
</evidence>
<dbReference type="Pfam" id="PF02892">
    <property type="entry name" value="zf-BED"/>
    <property type="match status" value="1"/>
</dbReference>
<dbReference type="GO" id="GO:0005634">
    <property type="term" value="C:nucleus"/>
    <property type="evidence" value="ECO:0007669"/>
    <property type="project" value="UniProtKB-SubCell"/>
</dbReference>
<name>A0A915ZNM4_9GLOM</name>
<evidence type="ECO:0000256" key="5">
    <source>
        <dbReference type="ARBA" id="ARBA00023015"/>
    </source>
</evidence>
<dbReference type="PROSITE" id="PS50808">
    <property type="entry name" value="ZF_BED"/>
    <property type="match status" value="1"/>
</dbReference>
<organism evidence="13 14">
    <name type="scientific">Rhizophagus irregularis</name>
    <dbReference type="NCBI Taxonomy" id="588596"/>
    <lineage>
        <taxon>Eukaryota</taxon>
        <taxon>Fungi</taxon>
        <taxon>Fungi incertae sedis</taxon>
        <taxon>Mucoromycota</taxon>
        <taxon>Glomeromycotina</taxon>
        <taxon>Glomeromycetes</taxon>
        <taxon>Glomerales</taxon>
        <taxon>Glomeraceae</taxon>
        <taxon>Rhizophagus</taxon>
    </lineage>
</organism>
<keyword evidence="10" id="KW-0175">Coiled coil</keyword>
<keyword evidence="3 9" id="KW-0863">Zinc-finger</keyword>
<dbReference type="GO" id="GO:0003677">
    <property type="term" value="F:DNA binding"/>
    <property type="evidence" value="ECO:0007669"/>
    <property type="project" value="UniProtKB-KW"/>
</dbReference>
<accession>A0A915ZNM4</accession>
<dbReference type="Proteomes" id="UP000684084">
    <property type="component" value="Unassembled WGS sequence"/>
</dbReference>
<keyword evidence="5" id="KW-0805">Transcription regulation</keyword>
<evidence type="ECO:0000256" key="3">
    <source>
        <dbReference type="ARBA" id="ARBA00022771"/>
    </source>
</evidence>
<dbReference type="InterPro" id="IPR003656">
    <property type="entry name" value="Znf_BED"/>
</dbReference>
<reference evidence="13" key="1">
    <citation type="submission" date="2020-05" db="EMBL/GenBank/DDBJ databases">
        <authorList>
            <person name="Rincon C."/>
            <person name="Sanders R I."/>
            <person name="Robbins C."/>
            <person name="Chaturvedi A."/>
        </authorList>
    </citation>
    <scope>NUCLEOTIDE SEQUENCE</scope>
    <source>
        <strain evidence="13">CHB12</strain>
    </source>
</reference>
<feature type="compositionally biased region" description="Basic and acidic residues" evidence="11">
    <location>
        <begin position="16"/>
        <end position="26"/>
    </location>
</feature>
<sequence>MSENLALDLEQPNDLGNERENERNIEEQQNESDNEEEKDVDEKSSSSKHSWVWNHFTYDNTVKKARCNHCKTLISNNKGSTSGMSSHVRSKHRLLIDENDNSNKNKKQITLQESFQNSAEIMLYNEDNFRKLLIRYVVMGDHSFLSIESKDFHNLIHLLRKDASIPSADIIKKEIINTFNNGIKEIRKVLQEVSGKISFTIDAWTSSNSISFLDFGIMTKILGITTDNASNNNTFLEEVSNELAEKNIEFDNVNQHVRCLAHIINLAAQEALKSLKATVNTSEDELLNQHENIQNNNNQVGVVGSILCKLRTLICKIRASPQQREKFSAQCKVADIPDKMVILDVRTRWNSTFDMLVRARELKEPLNTLSNSDINLRSFTLNEKEWECLAEIELMLKGFSKATKQICAETYPTIAYVIPYYNILLSRLEDFRDSPGRCKEGKEAASNAIRKLLEYYDKTDTSIYTISLVLDPRLKIQYMKDQKWDKRWIESARKKVLEIYKGKYAPIEINNINNEYDSSDEDLITHISKRRRVEKSNEFETFIKGDRAPALSDTLNWWKRHKEEFPNLANMAKDYLGIPATSVPSERVFSSAADVVTSDRARLAPETIRAIMCLKHWYRSGILE</sequence>
<dbReference type="InterPro" id="IPR008906">
    <property type="entry name" value="HATC_C_dom"/>
</dbReference>
<keyword evidence="8" id="KW-0539">Nucleus</keyword>
<dbReference type="PANTHER" id="PTHR46481:SF10">
    <property type="entry name" value="ZINC FINGER BED DOMAIN-CONTAINING PROTEIN 39"/>
    <property type="match status" value="1"/>
</dbReference>
<evidence type="ECO:0000256" key="9">
    <source>
        <dbReference type="PROSITE-ProRule" id="PRU00027"/>
    </source>
</evidence>
<feature type="compositionally biased region" description="Acidic residues" evidence="11">
    <location>
        <begin position="28"/>
        <end position="39"/>
    </location>
</feature>
<evidence type="ECO:0000313" key="13">
    <source>
        <dbReference type="EMBL" id="CAB5384760.1"/>
    </source>
</evidence>
<evidence type="ECO:0000256" key="2">
    <source>
        <dbReference type="ARBA" id="ARBA00022723"/>
    </source>
</evidence>
<comment type="subcellular location">
    <subcellularLocation>
        <location evidence="1">Nucleus</location>
    </subcellularLocation>
</comment>
<keyword evidence="2" id="KW-0479">Metal-binding</keyword>
<dbReference type="PANTHER" id="PTHR46481">
    <property type="entry name" value="ZINC FINGER BED DOMAIN-CONTAINING PROTEIN 4"/>
    <property type="match status" value="1"/>
</dbReference>
<keyword evidence="7" id="KW-0804">Transcription</keyword>
<dbReference type="GO" id="GO:0008270">
    <property type="term" value="F:zinc ion binding"/>
    <property type="evidence" value="ECO:0007669"/>
    <property type="project" value="UniProtKB-KW"/>
</dbReference>
<dbReference type="VEuPathDB" id="FungiDB:RhiirFUN_019146"/>
<dbReference type="GO" id="GO:0046983">
    <property type="term" value="F:protein dimerization activity"/>
    <property type="evidence" value="ECO:0007669"/>
    <property type="project" value="InterPro"/>
</dbReference>
<dbReference type="EMBL" id="CAGKOT010000052">
    <property type="protein sequence ID" value="CAB5384760.1"/>
    <property type="molecule type" value="Genomic_DNA"/>
</dbReference>
<evidence type="ECO:0000256" key="7">
    <source>
        <dbReference type="ARBA" id="ARBA00023163"/>
    </source>
</evidence>
<dbReference type="VEuPathDB" id="FungiDB:RhiirFUN_016602"/>
<feature type="domain" description="BED-type" evidence="12">
    <location>
        <begin position="47"/>
        <end position="99"/>
    </location>
</feature>
<dbReference type="Pfam" id="PF05699">
    <property type="entry name" value="Dimer_Tnp_hAT"/>
    <property type="match status" value="1"/>
</dbReference>
<evidence type="ECO:0000259" key="12">
    <source>
        <dbReference type="PROSITE" id="PS50808"/>
    </source>
</evidence>
<evidence type="ECO:0000256" key="6">
    <source>
        <dbReference type="ARBA" id="ARBA00023125"/>
    </source>
</evidence>